<dbReference type="AlphaFoldDB" id="A0A6A6QBB7"/>
<dbReference type="EMBL" id="MU004200">
    <property type="protein sequence ID" value="KAF2488923.1"/>
    <property type="molecule type" value="Genomic_DNA"/>
</dbReference>
<accession>A0A6A6QBB7</accession>
<dbReference type="Proteomes" id="UP000799750">
    <property type="component" value="Unassembled WGS sequence"/>
</dbReference>
<organism evidence="1 2">
    <name type="scientific">Lophium mytilinum</name>
    <dbReference type="NCBI Taxonomy" id="390894"/>
    <lineage>
        <taxon>Eukaryota</taxon>
        <taxon>Fungi</taxon>
        <taxon>Dikarya</taxon>
        <taxon>Ascomycota</taxon>
        <taxon>Pezizomycotina</taxon>
        <taxon>Dothideomycetes</taxon>
        <taxon>Pleosporomycetidae</taxon>
        <taxon>Mytilinidiales</taxon>
        <taxon>Mytilinidiaceae</taxon>
        <taxon>Lophium</taxon>
    </lineage>
</organism>
<reference evidence="1" key="1">
    <citation type="journal article" date="2020" name="Stud. Mycol.">
        <title>101 Dothideomycetes genomes: a test case for predicting lifestyles and emergence of pathogens.</title>
        <authorList>
            <person name="Haridas S."/>
            <person name="Albert R."/>
            <person name="Binder M."/>
            <person name="Bloem J."/>
            <person name="Labutti K."/>
            <person name="Salamov A."/>
            <person name="Andreopoulos B."/>
            <person name="Baker S."/>
            <person name="Barry K."/>
            <person name="Bills G."/>
            <person name="Bluhm B."/>
            <person name="Cannon C."/>
            <person name="Castanera R."/>
            <person name="Culley D."/>
            <person name="Daum C."/>
            <person name="Ezra D."/>
            <person name="Gonzalez J."/>
            <person name="Henrissat B."/>
            <person name="Kuo A."/>
            <person name="Liang C."/>
            <person name="Lipzen A."/>
            <person name="Lutzoni F."/>
            <person name="Magnuson J."/>
            <person name="Mondo S."/>
            <person name="Nolan M."/>
            <person name="Ohm R."/>
            <person name="Pangilinan J."/>
            <person name="Park H.-J."/>
            <person name="Ramirez L."/>
            <person name="Alfaro M."/>
            <person name="Sun H."/>
            <person name="Tritt A."/>
            <person name="Yoshinaga Y."/>
            <person name="Zwiers L.-H."/>
            <person name="Turgeon B."/>
            <person name="Goodwin S."/>
            <person name="Spatafora J."/>
            <person name="Crous P."/>
            <person name="Grigoriev I."/>
        </authorList>
    </citation>
    <scope>NUCLEOTIDE SEQUENCE</scope>
    <source>
        <strain evidence="1">CBS 269.34</strain>
    </source>
</reference>
<gene>
    <name evidence="1" type="ORF">BU16DRAFT_217577</name>
</gene>
<sequence length="107" mass="12071">MDWKYPTDLLVLIVVLVIVLFHSSEDFPRILLLPSTARSGPNITSFRDPSTVSFSALYFETSCASHASLEIFVGSCTGHSLPLLHQHHHHHHHSTHHVHGLHHLSSW</sequence>
<name>A0A6A6QBB7_9PEZI</name>
<keyword evidence="2" id="KW-1185">Reference proteome</keyword>
<evidence type="ECO:0000313" key="2">
    <source>
        <dbReference type="Proteomes" id="UP000799750"/>
    </source>
</evidence>
<protein>
    <submittedName>
        <fullName evidence="1">Uncharacterized protein</fullName>
    </submittedName>
</protein>
<proteinExistence type="predicted"/>
<evidence type="ECO:0000313" key="1">
    <source>
        <dbReference type="EMBL" id="KAF2488923.1"/>
    </source>
</evidence>